<dbReference type="EMBL" id="CP081303">
    <property type="protein sequence ID" value="QZE15528.1"/>
    <property type="molecule type" value="Genomic_DNA"/>
</dbReference>
<proteinExistence type="predicted"/>
<accession>A0AC61NIH7</accession>
<reference evidence="1" key="1">
    <citation type="submission" date="2021-08" db="EMBL/GenBank/DDBJ databases">
        <title>Novel anaerobic bacterium isolated from sea squirt in East Sea, Republic of Korea.</title>
        <authorList>
            <person name="Nguyen T.H."/>
            <person name="Li Z."/>
            <person name="Lee Y.-J."/>
            <person name="Ko J."/>
            <person name="Kim S.-G."/>
        </authorList>
    </citation>
    <scope>NUCLEOTIDE SEQUENCE</scope>
    <source>
        <strain evidence="1">KCTC 25031</strain>
    </source>
</reference>
<keyword evidence="2" id="KW-1185">Reference proteome</keyword>
<dbReference type="Proteomes" id="UP000826212">
    <property type="component" value="Chromosome"/>
</dbReference>
<gene>
    <name evidence="1" type="ORF">K4L44_06765</name>
</gene>
<protein>
    <submittedName>
        <fullName evidence="1">Uncharacterized protein</fullName>
    </submittedName>
</protein>
<evidence type="ECO:0000313" key="1">
    <source>
        <dbReference type="EMBL" id="QZE15528.1"/>
    </source>
</evidence>
<name>A0AC61NIH7_9BACT</name>
<organism evidence="1 2">
    <name type="scientific">Halosquirtibacter laminarini</name>
    <dbReference type="NCBI Taxonomy" id="3374600"/>
    <lineage>
        <taxon>Bacteria</taxon>
        <taxon>Pseudomonadati</taxon>
        <taxon>Bacteroidota</taxon>
        <taxon>Bacteroidia</taxon>
        <taxon>Marinilabiliales</taxon>
        <taxon>Prolixibacteraceae</taxon>
        <taxon>Halosquirtibacter</taxon>
    </lineage>
</organism>
<sequence length="125" mass="14172">MKDLLIFVVCVFASLTGLSSFNGVESPVSSTKDVAISVSRKDDVEVVKETLDETKLRLLTQEQKLMFLEDRFFERLDGAEARINAEIRGQQKQLDSLRGLMHMVLSFLIGLSGFLIYEKRGEKKE</sequence>
<evidence type="ECO:0000313" key="2">
    <source>
        <dbReference type="Proteomes" id="UP000826212"/>
    </source>
</evidence>